<evidence type="ECO:0000256" key="1">
    <source>
        <dbReference type="SAM" id="MobiDB-lite"/>
    </source>
</evidence>
<reference evidence="3 4" key="1">
    <citation type="submission" date="2016-11" db="EMBL/GenBank/DDBJ databases">
        <title>The macronuclear genome of Stentor coeruleus: a giant cell with tiny introns.</title>
        <authorList>
            <person name="Slabodnick M."/>
            <person name="Ruby J.G."/>
            <person name="Reiff S.B."/>
            <person name="Swart E.C."/>
            <person name="Gosai S."/>
            <person name="Prabakaran S."/>
            <person name="Witkowska E."/>
            <person name="Larue G.E."/>
            <person name="Fisher S."/>
            <person name="Freeman R.M."/>
            <person name="Gunawardena J."/>
            <person name="Chu W."/>
            <person name="Stover N.A."/>
            <person name="Gregory B.D."/>
            <person name="Nowacki M."/>
            <person name="Derisi J."/>
            <person name="Roy S.W."/>
            <person name="Marshall W.F."/>
            <person name="Sood P."/>
        </authorList>
    </citation>
    <scope>NUCLEOTIDE SEQUENCE [LARGE SCALE GENOMIC DNA]</scope>
    <source>
        <strain evidence="3">WM001</strain>
    </source>
</reference>
<dbReference type="AlphaFoldDB" id="A0A1R2D4N9"/>
<dbReference type="PANTHER" id="PTHR32518:SF3">
    <property type="entry name" value="4-ALPHA-GLUCANOTRANSFERASE"/>
    <property type="match status" value="1"/>
</dbReference>
<dbReference type="PROSITE" id="PS51166">
    <property type="entry name" value="CBM20"/>
    <property type="match status" value="1"/>
</dbReference>
<feature type="compositionally biased region" description="Polar residues" evidence="1">
    <location>
        <begin position="1"/>
        <end position="10"/>
    </location>
</feature>
<feature type="domain" description="CBM20" evidence="2">
    <location>
        <begin position="78"/>
        <end position="186"/>
    </location>
</feature>
<dbReference type="InterPro" id="IPR013784">
    <property type="entry name" value="Carb-bd-like_fold"/>
</dbReference>
<dbReference type="GO" id="GO:2001070">
    <property type="term" value="F:starch binding"/>
    <property type="evidence" value="ECO:0007669"/>
    <property type="project" value="InterPro"/>
</dbReference>
<dbReference type="SMART" id="SM01065">
    <property type="entry name" value="CBM_2"/>
    <property type="match status" value="1"/>
</dbReference>
<protein>
    <recommendedName>
        <fullName evidence="2">CBM20 domain-containing protein</fullName>
    </recommendedName>
</protein>
<comment type="caution">
    <text evidence="3">The sequence shown here is derived from an EMBL/GenBank/DDBJ whole genome shotgun (WGS) entry which is preliminary data.</text>
</comment>
<dbReference type="OrthoDB" id="288809at2759"/>
<sequence>MNGKHSNNGHKSPEDEAKRNSFISFSHRPSLETISKHSEAERIRKSQRHSTFDISELRNKPEMLKRLLDAAIQIEKEKSTGFTYELNFSIAYNTKFGERIVVTGDPEFLGKWDPLRGLELEWSPGNIWKVNILIAEGTINDFEYKYACIKPSSIAWEAGINRLFKISDGIKQNSHIVFKKEDYWQNNL</sequence>
<evidence type="ECO:0000313" key="3">
    <source>
        <dbReference type="EMBL" id="OMJ96225.1"/>
    </source>
</evidence>
<proteinExistence type="predicted"/>
<dbReference type="InterPro" id="IPR013783">
    <property type="entry name" value="Ig-like_fold"/>
</dbReference>
<name>A0A1R2D4N9_9CILI</name>
<dbReference type="InterPro" id="IPR002044">
    <property type="entry name" value="CBM20"/>
</dbReference>
<dbReference type="Pfam" id="PF00686">
    <property type="entry name" value="CBM_20"/>
    <property type="match status" value="1"/>
</dbReference>
<dbReference type="EMBL" id="MPUH01000002">
    <property type="protein sequence ID" value="OMJ96225.1"/>
    <property type="molecule type" value="Genomic_DNA"/>
</dbReference>
<dbReference type="Gene3D" id="2.60.40.10">
    <property type="entry name" value="Immunoglobulins"/>
    <property type="match status" value="1"/>
</dbReference>
<evidence type="ECO:0000313" key="4">
    <source>
        <dbReference type="Proteomes" id="UP000187209"/>
    </source>
</evidence>
<dbReference type="PANTHER" id="PTHR32518">
    <property type="match status" value="1"/>
</dbReference>
<keyword evidence="4" id="KW-1185">Reference proteome</keyword>
<gene>
    <name evidence="3" type="ORF">SteCoe_185</name>
</gene>
<dbReference type="SUPFAM" id="SSF49452">
    <property type="entry name" value="Starch-binding domain-like"/>
    <property type="match status" value="1"/>
</dbReference>
<dbReference type="Proteomes" id="UP000187209">
    <property type="component" value="Unassembled WGS sequence"/>
</dbReference>
<feature type="region of interest" description="Disordered" evidence="1">
    <location>
        <begin position="1"/>
        <end position="27"/>
    </location>
</feature>
<evidence type="ECO:0000259" key="2">
    <source>
        <dbReference type="PROSITE" id="PS51166"/>
    </source>
</evidence>
<organism evidence="3 4">
    <name type="scientific">Stentor coeruleus</name>
    <dbReference type="NCBI Taxonomy" id="5963"/>
    <lineage>
        <taxon>Eukaryota</taxon>
        <taxon>Sar</taxon>
        <taxon>Alveolata</taxon>
        <taxon>Ciliophora</taxon>
        <taxon>Postciliodesmatophora</taxon>
        <taxon>Heterotrichea</taxon>
        <taxon>Heterotrichida</taxon>
        <taxon>Stentoridae</taxon>
        <taxon>Stentor</taxon>
    </lineage>
</organism>
<accession>A0A1R2D4N9</accession>